<evidence type="ECO:0000256" key="6">
    <source>
        <dbReference type="ARBA" id="ARBA00023136"/>
    </source>
</evidence>
<dbReference type="PROSITE" id="PS50928">
    <property type="entry name" value="ABC_TM1"/>
    <property type="match status" value="1"/>
</dbReference>
<dbReference type="InterPro" id="IPR000515">
    <property type="entry name" value="MetI-like"/>
</dbReference>
<feature type="transmembrane region" description="Helical" evidence="7">
    <location>
        <begin position="12"/>
        <end position="34"/>
    </location>
</feature>
<comment type="similarity">
    <text evidence="7">Belongs to the binding-protein-dependent transport system permease family.</text>
</comment>
<dbReference type="EMBL" id="JACHWP010000007">
    <property type="protein sequence ID" value="MBB3023574.1"/>
    <property type="molecule type" value="Genomic_DNA"/>
</dbReference>
<evidence type="ECO:0000256" key="1">
    <source>
        <dbReference type="ARBA" id="ARBA00004651"/>
    </source>
</evidence>
<dbReference type="PANTHER" id="PTHR43744:SF12">
    <property type="entry name" value="ABC TRANSPORTER PERMEASE PROTEIN MG189-RELATED"/>
    <property type="match status" value="1"/>
</dbReference>
<keyword evidence="10" id="KW-1185">Reference proteome</keyword>
<feature type="domain" description="ABC transmembrane type-1" evidence="8">
    <location>
        <begin position="73"/>
        <end position="264"/>
    </location>
</feature>
<keyword evidence="6 7" id="KW-0472">Membrane</keyword>
<accession>A0A839QTD7</accession>
<dbReference type="AlphaFoldDB" id="A0A839QTD7"/>
<evidence type="ECO:0000256" key="3">
    <source>
        <dbReference type="ARBA" id="ARBA00022475"/>
    </source>
</evidence>
<feature type="transmembrane region" description="Helical" evidence="7">
    <location>
        <begin position="108"/>
        <end position="130"/>
    </location>
</feature>
<gene>
    <name evidence="9" type="ORF">FHX50_001871</name>
</gene>
<reference evidence="9 10" key="1">
    <citation type="submission" date="2020-08" db="EMBL/GenBank/DDBJ databases">
        <title>Sequencing the genomes of 1000 actinobacteria strains.</title>
        <authorList>
            <person name="Klenk H.-P."/>
        </authorList>
    </citation>
    <scope>NUCLEOTIDE SEQUENCE [LARGE SCALE GENOMIC DNA]</scope>
    <source>
        <strain evidence="9 10">DSM 23040</strain>
    </source>
</reference>
<protein>
    <submittedName>
        <fullName evidence="9">Raffinose/stachyose/melibiose transport system permease protein</fullName>
    </submittedName>
</protein>
<dbReference type="InterPro" id="IPR035906">
    <property type="entry name" value="MetI-like_sf"/>
</dbReference>
<dbReference type="Gene3D" id="1.10.3720.10">
    <property type="entry name" value="MetI-like"/>
    <property type="match status" value="1"/>
</dbReference>
<dbReference type="GO" id="GO:0005886">
    <property type="term" value="C:plasma membrane"/>
    <property type="evidence" value="ECO:0007669"/>
    <property type="project" value="UniProtKB-SubCell"/>
</dbReference>
<proteinExistence type="inferred from homology"/>
<keyword evidence="5 7" id="KW-1133">Transmembrane helix</keyword>
<evidence type="ECO:0000256" key="4">
    <source>
        <dbReference type="ARBA" id="ARBA00022692"/>
    </source>
</evidence>
<dbReference type="SUPFAM" id="SSF161098">
    <property type="entry name" value="MetI-like"/>
    <property type="match status" value="1"/>
</dbReference>
<sequence length="278" mass="29458">MRVSKAEVTLNYVILTVFAVIALTPILTVLATVFQHRTGGGSASKGAADGGVLATGAGNLAEAWSSGGFGRYLLTSLLVAVVVLGVSLVLSIMTGYAFGTMRFRGSTALFYLFLLGLMIPAEAIVIPLFFDLRTLGLTDTLLAVAGPQIAQSVAFGTFWMRAQFRAMPPELIDAAAMDGATSWRTLTGVLVPASKQGIATLSVLVFMWTWNEFLIPLVMSPTGAFRTAPLALSIFKGQYTAETQLLAAAAVIIALPVVIVFIILQRYFIKGMLEGGVK</sequence>
<dbReference type="Proteomes" id="UP000568050">
    <property type="component" value="Unassembled WGS sequence"/>
</dbReference>
<feature type="transmembrane region" description="Helical" evidence="7">
    <location>
        <begin position="203"/>
        <end position="225"/>
    </location>
</feature>
<keyword evidence="2 7" id="KW-0813">Transport</keyword>
<comment type="subcellular location">
    <subcellularLocation>
        <location evidence="1 7">Cell membrane</location>
        <topology evidence="1 7">Multi-pass membrane protein</topology>
    </subcellularLocation>
</comment>
<feature type="transmembrane region" description="Helical" evidence="7">
    <location>
        <begin position="72"/>
        <end position="96"/>
    </location>
</feature>
<evidence type="ECO:0000256" key="5">
    <source>
        <dbReference type="ARBA" id="ARBA00022989"/>
    </source>
</evidence>
<evidence type="ECO:0000313" key="9">
    <source>
        <dbReference type="EMBL" id="MBB3023574.1"/>
    </source>
</evidence>
<name>A0A839QTD7_9MICO</name>
<evidence type="ECO:0000256" key="7">
    <source>
        <dbReference type="RuleBase" id="RU363032"/>
    </source>
</evidence>
<evidence type="ECO:0000313" key="10">
    <source>
        <dbReference type="Proteomes" id="UP000568050"/>
    </source>
</evidence>
<dbReference type="Pfam" id="PF00528">
    <property type="entry name" value="BPD_transp_1"/>
    <property type="match status" value="1"/>
</dbReference>
<keyword evidence="3" id="KW-1003">Cell membrane</keyword>
<feature type="transmembrane region" description="Helical" evidence="7">
    <location>
        <begin position="142"/>
        <end position="160"/>
    </location>
</feature>
<dbReference type="CDD" id="cd06261">
    <property type="entry name" value="TM_PBP2"/>
    <property type="match status" value="1"/>
</dbReference>
<organism evidence="9 10">
    <name type="scientific">Helcobacillus massiliensis</name>
    <dbReference type="NCBI Taxonomy" id="521392"/>
    <lineage>
        <taxon>Bacteria</taxon>
        <taxon>Bacillati</taxon>
        <taxon>Actinomycetota</taxon>
        <taxon>Actinomycetes</taxon>
        <taxon>Micrococcales</taxon>
        <taxon>Dermabacteraceae</taxon>
        <taxon>Helcobacillus</taxon>
    </lineage>
</organism>
<evidence type="ECO:0000259" key="8">
    <source>
        <dbReference type="PROSITE" id="PS50928"/>
    </source>
</evidence>
<dbReference type="RefSeq" id="WP_183376867.1">
    <property type="nucleotide sequence ID" value="NZ_CBCSFZ010000020.1"/>
</dbReference>
<dbReference type="PANTHER" id="PTHR43744">
    <property type="entry name" value="ABC TRANSPORTER PERMEASE PROTEIN MG189-RELATED-RELATED"/>
    <property type="match status" value="1"/>
</dbReference>
<dbReference type="GO" id="GO:0055085">
    <property type="term" value="P:transmembrane transport"/>
    <property type="evidence" value="ECO:0007669"/>
    <property type="project" value="InterPro"/>
</dbReference>
<keyword evidence="4 7" id="KW-0812">Transmembrane</keyword>
<feature type="transmembrane region" description="Helical" evidence="7">
    <location>
        <begin position="245"/>
        <end position="264"/>
    </location>
</feature>
<evidence type="ECO:0000256" key="2">
    <source>
        <dbReference type="ARBA" id="ARBA00022448"/>
    </source>
</evidence>
<comment type="caution">
    <text evidence="9">The sequence shown here is derived from an EMBL/GenBank/DDBJ whole genome shotgun (WGS) entry which is preliminary data.</text>
</comment>